<name>A0A221KBA6_VITFI</name>
<gene>
    <name evidence="2" type="ORF">VITFI_CDS0324</name>
</gene>
<dbReference type="KEGG" id="vff:VITFI_CDS0324"/>
<keyword evidence="3" id="KW-1185">Reference proteome</keyword>
<evidence type="ECO:0000313" key="2">
    <source>
        <dbReference type="EMBL" id="ASM76103.1"/>
    </source>
</evidence>
<evidence type="ECO:0000256" key="1">
    <source>
        <dbReference type="SAM" id="Phobius"/>
    </source>
</evidence>
<sequence>MVMLLVVVCVSFVSESDSFEMMMVFVYAAWAFIFYGILALSVFVKLIIAIIKMLGRVF</sequence>
<keyword evidence="1" id="KW-0472">Membrane</keyword>
<organism evidence="2 3">
    <name type="scientific">Vitreoscilla filiformis</name>
    <dbReference type="NCBI Taxonomy" id="63"/>
    <lineage>
        <taxon>Bacteria</taxon>
        <taxon>Pseudomonadati</taxon>
        <taxon>Pseudomonadota</taxon>
        <taxon>Betaproteobacteria</taxon>
        <taxon>Neisseriales</taxon>
        <taxon>Neisseriaceae</taxon>
        <taxon>Vitreoscilla</taxon>
    </lineage>
</organism>
<dbReference type="EMBL" id="CP022423">
    <property type="protein sequence ID" value="ASM76103.1"/>
    <property type="molecule type" value="Genomic_DNA"/>
</dbReference>
<dbReference type="Proteomes" id="UP000199729">
    <property type="component" value="Chromosome"/>
</dbReference>
<keyword evidence="1" id="KW-0812">Transmembrane</keyword>
<evidence type="ECO:0000313" key="3">
    <source>
        <dbReference type="Proteomes" id="UP000199729"/>
    </source>
</evidence>
<reference evidence="2 3" key="1">
    <citation type="submission" date="2017-07" db="EMBL/GenBank/DDBJ databases">
        <title>Complete Genome Sequence of the cosmetic ferment Vitreoscilla filiformis (ATCC15551).</title>
        <authorList>
            <person name="Contreras S."/>
            <person name="Sagory-Zalkind P."/>
            <person name="Blanquart H."/>
            <person name="Iltis A."/>
            <person name="Morand S.C."/>
        </authorList>
    </citation>
    <scope>NUCLEOTIDE SEQUENCE [LARGE SCALE GENOMIC DNA]</scope>
    <source>
        <strain evidence="2 3">ATCC 15551</strain>
    </source>
</reference>
<dbReference type="AlphaFoldDB" id="A0A221KBA6"/>
<feature type="transmembrane region" description="Helical" evidence="1">
    <location>
        <begin position="26"/>
        <end position="51"/>
    </location>
</feature>
<keyword evidence="1" id="KW-1133">Transmembrane helix</keyword>
<accession>A0A221KBA6</accession>
<proteinExistence type="predicted"/>
<protein>
    <submittedName>
        <fullName evidence="2">Uncharacterized protein</fullName>
    </submittedName>
</protein>